<keyword evidence="3" id="KW-1185">Reference proteome</keyword>
<evidence type="ECO:0000256" key="1">
    <source>
        <dbReference type="SAM" id="SignalP"/>
    </source>
</evidence>
<evidence type="ECO:0000313" key="2">
    <source>
        <dbReference type="EMBL" id="AXX99460.1"/>
    </source>
</evidence>
<protein>
    <submittedName>
        <fullName evidence="2">YbjN domain-containing protein</fullName>
    </submittedName>
</protein>
<organism evidence="2 3">
    <name type="scientific">Profundibacter amoris</name>
    <dbReference type="NCBI Taxonomy" id="2171755"/>
    <lineage>
        <taxon>Bacteria</taxon>
        <taxon>Pseudomonadati</taxon>
        <taxon>Pseudomonadota</taxon>
        <taxon>Alphaproteobacteria</taxon>
        <taxon>Rhodobacterales</taxon>
        <taxon>Paracoccaceae</taxon>
        <taxon>Profundibacter</taxon>
    </lineage>
</organism>
<dbReference type="Proteomes" id="UP000261704">
    <property type="component" value="Chromosome"/>
</dbReference>
<feature type="chain" id="PRO_5017072707" evidence="1">
    <location>
        <begin position="26"/>
        <end position="158"/>
    </location>
</feature>
<dbReference type="Pfam" id="PF10722">
    <property type="entry name" value="YbjN"/>
    <property type="match status" value="1"/>
</dbReference>
<dbReference type="EMBL" id="CP032125">
    <property type="protein sequence ID" value="AXX99460.1"/>
    <property type="molecule type" value="Genomic_DNA"/>
</dbReference>
<gene>
    <name evidence="2" type="ORF">BAR1_16900</name>
</gene>
<name>A0A347UKT2_9RHOB</name>
<dbReference type="AlphaFoldDB" id="A0A347UKT2"/>
<reference evidence="2 3" key="1">
    <citation type="submission" date="2018-09" db="EMBL/GenBank/DDBJ databases">
        <title>Profundibacter amoris BAR1 gen. nov., sp. nov., a new member of the Roseobacter clade isolated at Lokis Castle Vent Field on the Arctic Mid-Oceanic Ridge.</title>
        <authorList>
            <person name="Le Moine Bauer S."/>
            <person name="Sjoeberg A.G."/>
            <person name="L'Haridon S."/>
            <person name="Stokke R."/>
            <person name="Roalkvam I."/>
            <person name="Steen I.H."/>
            <person name="Dahle H."/>
        </authorList>
    </citation>
    <scope>NUCLEOTIDE SEQUENCE [LARGE SCALE GENOMIC DNA]</scope>
    <source>
        <strain evidence="2 3">BAR1</strain>
    </source>
</reference>
<dbReference type="InterPro" id="IPR019660">
    <property type="entry name" value="Put_sensory_transdc_reg_YbjN"/>
</dbReference>
<feature type="signal peptide" evidence="1">
    <location>
        <begin position="1"/>
        <end position="25"/>
    </location>
</feature>
<dbReference type="CDD" id="cd17511">
    <property type="entry name" value="YbjN_AmyR-like"/>
    <property type="match status" value="1"/>
</dbReference>
<evidence type="ECO:0000313" key="3">
    <source>
        <dbReference type="Proteomes" id="UP000261704"/>
    </source>
</evidence>
<sequence length="158" mass="17645">MTFKAKLFTGLTVAAFVVGSTAAMAQITAKNAAAVMKAMQDFGMVATMGKDSGGDPKISSRISDTKFSVYFYGCEDNLNCASIMFKAGYDLNNGISALKINEWNRDKRFAKAYIDDEGDPFLEMDVNMDFDGLGNENFADDLDWWRLLVEDFEDFIEW</sequence>
<dbReference type="OrthoDB" id="33037at2"/>
<accession>A0A347UKT2</accession>
<proteinExistence type="predicted"/>
<dbReference type="RefSeq" id="WP_118944111.1">
    <property type="nucleotide sequence ID" value="NZ_CP032125.1"/>
</dbReference>
<keyword evidence="1" id="KW-0732">Signal</keyword>
<dbReference type="KEGG" id="pamo:BAR1_16900"/>